<dbReference type="AlphaFoldDB" id="A0A914WGV8"/>
<dbReference type="Proteomes" id="UP000887566">
    <property type="component" value="Unplaced"/>
</dbReference>
<evidence type="ECO:0000256" key="1">
    <source>
        <dbReference type="SAM" id="MobiDB-lite"/>
    </source>
</evidence>
<organism evidence="2 3">
    <name type="scientific">Plectus sambesii</name>
    <dbReference type="NCBI Taxonomy" id="2011161"/>
    <lineage>
        <taxon>Eukaryota</taxon>
        <taxon>Metazoa</taxon>
        <taxon>Ecdysozoa</taxon>
        <taxon>Nematoda</taxon>
        <taxon>Chromadorea</taxon>
        <taxon>Plectida</taxon>
        <taxon>Plectina</taxon>
        <taxon>Plectoidea</taxon>
        <taxon>Plectidae</taxon>
        <taxon>Plectus</taxon>
    </lineage>
</organism>
<sequence length="127" mass="14561">MVQPKTDLILADSDRRPVLRRKRPNCLCAPDYRACGRRDPAPSMNRGAIGIPRPTYNARNRRKNRPTPRSADKQTKERRCKPADRCRPTIVSDGRTLNSLTPRPPPPPHHHQPPPPPTTTQRDKRLR</sequence>
<dbReference type="WBParaSite" id="PSAMB.scaffold3878size16554.g22811.t1">
    <property type="protein sequence ID" value="PSAMB.scaffold3878size16554.g22811.t1"/>
    <property type="gene ID" value="PSAMB.scaffold3878size16554.g22811"/>
</dbReference>
<keyword evidence="2" id="KW-1185">Reference proteome</keyword>
<feature type="compositionally biased region" description="Basic and acidic residues" evidence="1">
    <location>
        <begin position="70"/>
        <end position="87"/>
    </location>
</feature>
<accession>A0A914WGV8</accession>
<evidence type="ECO:0000313" key="2">
    <source>
        <dbReference type="Proteomes" id="UP000887566"/>
    </source>
</evidence>
<feature type="region of interest" description="Disordered" evidence="1">
    <location>
        <begin position="1"/>
        <end position="127"/>
    </location>
</feature>
<name>A0A914WGV8_9BILA</name>
<proteinExistence type="predicted"/>
<protein>
    <submittedName>
        <fullName evidence="3">Uncharacterized protein</fullName>
    </submittedName>
</protein>
<evidence type="ECO:0000313" key="3">
    <source>
        <dbReference type="WBParaSite" id="PSAMB.scaffold3878size16554.g22811.t1"/>
    </source>
</evidence>
<feature type="compositionally biased region" description="Pro residues" evidence="1">
    <location>
        <begin position="102"/>
        <end position="118"/>
    </location>
</feature>
<reference evidence="3" key="1">
    <citation type="submission" date="2022-11" db="UniProtKB">
        <authorList>
            <consortium name="WormBaseParasite"/>
        </authorList>
    </citation>
    <scope>IDENTIFICATION</scope>
</reference>